<keyword evidence="1" id="KW-0472">Membrane</keyword>
<organism evidence="2 3">
    <name type="scientific">Acropora cervicornis</name>
    <name type="common">Staghorn coral</name>
    <dbReference type="NCBI Taxonomy" id="6130"/>
    <lineage>
        <taxon>Eukaryota</taxon>
        <taxon>Metazoa</taxon>
        <taxon>Cnidaria</taxon>
        <taxon>Anthozoa</taxon>
        <taxon>Hexacorallia</taxon>
        <taxon>Scleractinia</taxon>
        <taxon>Astrocoeniina</taxon>
        <taxon>Acroporidae</taxon>
        <taxon>Acropora</taxon>
    </lineage>
</organism>
<evidence type="ECO:0000313" key="2">
    <source>
        <dbReference type="EMBL" id="KAK2556886.1"/>
    </source>
</evidence>
<name>A0AAD9Q8W8_ACRCE</name>
<dbReference type="Proteomes" id="UP001249851">
    <property type="component" value="Unassembled WGS sequence"/>
</dbReference>
<reference evidence="2" key="2">
    <citation type="journal article" date="2023" name="Science">
        <title>Genomic signatures of disease resistance in endangered staghorn corals.</title>
        <authorList>
            <person name="Vollmer S.V."/>
            <person name="Selwyn J.D."/>
            <person name="Despard B.A."/>
            <person name="Roesel C.L."/>
        </authorList>
    </citation>
    <scope>NUCLEOTIDE SEQUENCE</scope>
    <source>
        <strain evidence="2">K2</strain>
    </source>
</reference>
<feature type="transmembrane region" description="Helical" evidence="1">
    <location>
        <begin position="168"/>
        <end position="188"/>
    </location>
</feature>
<sequence length="190" mass="21101">MAEFSENRVVNNSEGFDFLIANAIREGRRRRLHMQTALNHPGGGGGEYMLNRIGPFLAKETVPEYPFTLLLAFSIAGNAYASVYSYSGHMDFFLFATVTSWIFVMVFFVLFAFNIIAKINLNLDWNLPVLVFAVIAAILILISSSLVAHDISPFSGVHHPIYDKLRAGVVSIMACYSLVRFLAVQGTLSQ</sequence>
<keyword evidence="1" id="KW-0812">Transmembrane</keyword>
<dbReference type="AlphaFoldDB" id="A0AAD9Q8W8"/>
<evidence type="ECO:0008006" key="4">
    <source>
        <dbReference type="Google" id="ProtNLM"/>
    </source>
</evidence>
<keyword evidence="1" id="KW-1133">Transmembrane helix</keyword>
<gene>
    <name evidence="2" type="ORF">P5673_021099</name>
</gene>
<keyword evidence="3" id="KW-1185">Reference proteome</keyword>
<evidence type="ECO:0000256" key="1">
    <source>
        <dbReference type="SAM" id="Phobius"/>
    </source>
</evidence>
<reference evidence="2" key="1">
    <citation type="journal article" date="2023" name="G3 (Bethesda)">
        <title>Whole genome assembly and annotation of the endangered Caribbean coral Acropora cervicornis.</title>
        <authorList>
            <person name="Selwyn J.D."/>
            <person name="Vollmer S.V."/>
        </authorList>
    </citation>
    <scope>NUCLEOTIDE SEQUENCE</scope>
    <source>
        <strain evidence="2">K2</strain>
    </source>
</reference>
<proteinExistence type="predicted"/>
<feature type="transmembrane region" description="Helical" evidence="1">
    <location>
        <begin position="67"/>
        <end position="86"/>
    </location>
</feature>
<feature type="transmembrane region" description="Helical" evidence="1">
    <location>
        <begin position="92"/>
        <end position="117"/>
    </location>
</feature>
<feature type="transmembrane region" description="Helical" evidence="1">
    <location>
        <begin position="129"/>
        <end position="148"/>
    </location>
</feature>
<evidence type="ECO:0000313" key="3">
    <source>
        <dbReference type="Proteomes" id="UP001249851"/>
    </source>
</evidence>
<comment type="caution">
    <text evidence="2">The sequence shown here is derived from an EMBL/GenBank/DDBJ whole genome shotgun (WGS) entry which is preliminary data.</text>
</comment>
<accession>A0AAD9Q8W8</accession>
<protein>
    <recommendedName>
        <fullName evidence="4">MARVEL domain-containing protein</fullName>
    </recommendedName>
</protein>
<dbReference type="EMBL" id="JARQWQ010000053">
    <property type="protein sequence ID" value="KAK2556886.1"/>
    <property type="molecule type" value="Genomic_DNA"/>
</dbReference>